<dbReference type="Proteomes" id="UP000214365">
    <property type="component" value="Unassembled WGS sequence"/>
</dbReference>
<name>A0A225ABG4_TALAT</name>
<dbReference type="RefSeq" id="XP_020118512.1">
    <property type="nucleotide sequence ID" value="XM_020268508.1"/>
</dbReference>
<dbReference type="AlphaFoldDB" id="A0A225ABG4"/>
<proteinExistence type="predicted"/>
<dbReference type="GeneID" id="31005966"/>
<accession>A0A225ABG4</accession>
<protein>
    <submittedName>
        <fullName evidence="2">Uncharacterized protein</fullName>
    </submittedName>
</protein>
<reference evidence="2 3" key="1">
    <citation type="submission" date="2015-06" db="EMBL/GenBank/DDBJ databases">
        <title>Talaromyces atroroseus IBT 11181 draft genome.</title>
        <authorList>
            <person name="Rasmussen K.B."/>
            <person name="Rasmussen S."/>
            <person name="Petersen B."/>
            <person name="Sicheritz-Ponten T."/>
            <person name="Mortensen U.H."/>
            <person name="Thrane U."/>
        </authorList>
    </citation>
    <scope>NUCLEOTIDE SEQUENCE [LARGE SCALE GENOMIC DNA]</scope>
    <source>
        <strain evidence="2 3">IBT 11181</strain>
    </source>
</reference>
<comment type="caution">
    <text evidence="2">The sequence shown here is derived from an EMBL/GenBank/DDBJ whole genome shotgun (WGS) entry which is preliminary data.</text>
</comment>
<keyword evidence="3" id="KW-1185">Reference proteome</keyword>
<evidence type="ECO:0000313" key="2">
    <source>
        <dbReference type="EMBL" id="OKL58391.1"/>
    </source>
</evidence>
<feature type="region of interest" description="Disordered" evidence="1">
    <location>
        <begin position="19"/>
        <end position="73"/>
    </location>
</feature>
<evidence type="ECO:0000313" key="3">
    <source>
        <dbReference type="Proteomes" id="UP000214365"/>
    </source>
</evidence>
<dbReference type="STRING" id="1441469.A0A225ABG4"/>
<feature type="region of interest" description="Disordered" evidence="1">
    <location>
        <begin position="380"/>
        <end position="416"/>
    </location>
</feature>
<feature type="compositionally biased region" description="Acidic residues" evidence="1">
    <location>
        <begin position="294"/>
        <end position="303"/>
    </location>
</feature>
<sequence length="416" mass="44287">MYRGFYSIKQEEDYIMSSSALSSGKHHGMKGGREAPSTSPVSASASDPESKSGSKNRRRIQLAPETTQLLPAPGSALPFPYHHPSMTNSNGNTPLITSASSDSFGSRVHQQQADPSTLSPLVYGMTYARSQSLSDLGNYHRVDSLQRESPYVAAVAAAAAASSGGAGLMEDIYNTPYGLHSPSCIPATSTSDTMTDYYGSLDSPKAWSHAADVAMAADLARSQNTIFYAADVPTLFPTANLLSPGDMSTHRVLPMPTTSTGSGSGPSSVNVVNTPYLRDMDMVATSDLSFIPGGEDDDDDDEERPTNIYSPTAKSSKSSSFVGRVYGKPDAATATPERLSHALGGRVASSHHHHGHHGQNYMARYTAIAEGSLDTLPITTTSSSAFTRSGTTDSSSDIEEPLMMSMSRKRRQKQQH</sequence>
<gene>
    <name evidence="2" type="ORF">UA08_06210</name>
</gene>
<evidence type="ECO:0000256" key="1">
    <source>
        <dbReference type="SAM" id="MobiDB-lite"/>
    </source>
</evidence>
<feature type="compositionally biased region" description="Polar residues" evidence="1">
    <location>
        <begin position="380"/>
        <end position="395"/>
    </location>
</feature>
<feature type="compositionally biased region" description="Low complexity" evidence="1">
    <location>
        <begin position="35"/>
        <end position="47"/>
    </location>
</feature>
<organism evidence="2 3">
    <name type="scientific">Talaromyces atroroseus</name>
    <dbReference type="NCBI Taxonomy" id="1441469"/>
    <lineage>
        <taxon>Eukaryota</taxon>
        <taxon>Fungi</taxon>
        <taxon>Dikarya</taxon>
        <taxon>Ascomycota</taxon>
        <taxon>Pezizomycotina</taxon>
        <taxon>Eurotiomycetes</taxon>
        <taxon>Eurotiomycetidae</taxon>
        <taxon>Eurotiales</taxon>
        <taxon>Trichocomaceae</taxon>
        <taxon>Talaromyces</taxon>
        <taxon>Talaromyces sect. Trachyspermi</taxon>
    </lineage>
</organism>
<dbReference type="EMBL" id="LFMY01000009">
    <property type="protein sequence ID" value="OKL58391.1"/>
    <property type="molecule type" value="Genomic_DNA"/>
</dbReference>
<dbReference type="OrthoDB" id="4525921at2759"/>
<feature type="region of interest" description="Disordered" evidence="1">
    <location>
        <begin position="287"/>
        <end position="322"/>
    </location>
</feature>
<feature type="compositionally biased region" description="Basic residues" evidence="1">
    <location>
        <begin position="407"/>
        <end position="416"/>
    </location>
</feature>